<reference evidence="1 2" key="1">
    <citation type="journal article" date="2021" name="Sci. Rep.">
        <title>The distribution of antibiotic resistance genes in chicken gut microbiota commensals.</title>
        <authorList>
            <person name="Juricova H."/>
            <person name="Matiasovicova J."/>
            <person name="Kubasova T."/>
            <person name="Cejkova D."/>
            <person name="Rychlik I."/>
        </authorList>
    </citation>
    <scope>NUCLEOTIDE SEQUENCE [LARGE SCALE GENOMIC DNA]</scope>
    <source>
        <strain evidence="1 2">An425</strain>
    </source>
</reference>
<protein>
    <submittedName>
        <fullName evidence="1">Uncharacterized protein</fullName>
    </submittedName>
</protein>
<dbReference type="Proteomes" id="UP000728968">
    <property type="component" value="Unassembled WGS sequence"/>
</dbReference>
<comment type="caution">
    <text evidence="1">The sequence shown here is derived from an EMBL/GenBank/DDBJ whole genome shotgun (WGS) entry which is preliminary data.</text>
</comment>
<dbReference type="EMBL" id="JACJLT010000027">
    <property type="protein sequence ID" value="MBM6874905.1"/>
    <property type="molecule type" value="Genomic_DNA"/>
</dbReference>
<sequence>MKKSYFKLPKLIKELDTIVILRNSLCHKESLIIFLEKGYKKNLKERKKAKELSYNLNRNFLYERINSIAFIFEYYTLRKSGKIKKLSEESWIKKYHCYRINNQGKNFFKKLKIEI</sequence>
<accession>A0ABS2G1L8</accession>
<proteinExistence type="predicted"/>
<gene>
    <name evidence="1" type="ORF">H6A04_04425</name>
</gene>
<organism evidence="1 2">
    <name type="scientific">Fusobacterium mortiferum</name>
    <dbReference type="NCBI Taxonomy" id="850"/>
    <lineage>
        <taxon>Bacteria</taxon>
        <taxon>Fusobacteriati</taxon>
        <taxon>Fusobacteriota</taxon>
        <taxon>Fusobacteriia</taxon>
        <taxon>Fusobacteriales</taxon>
        <taxon>Fusobacteriaceae</taxon>
        <taxon>Fusobacterium</taxon>
    </lineage>
</organism>
<evidence type="ECO:0000313" key="2">
    <source>
        <dbReference type="Proteomes" id="UP000728968"/>
    </source>
</evidence>
<name>A0ABS2G1L8_FUSMR</name>
<dbReference type="RefSeq" id="WP_204709105.1">
    <property type="nucleotide sequence ID" value="NZ_JACJLT010000027.1"/>
</dbReference>
<evidence type="ECO:0000313" key="1">
    <source>
        <dbReference type="EMBL" id="MBM6874905.1"/>
    </source>
</evidence>
<keyword evidence="2" id="KW-1185">Reference proteome</keyword>